<keyword evidence="7" id="KW-1185">Reference proteome</keyword>
<dbReference type="RefSeq" id="XP_013258847.1">
    <property type="nucleotide sequence ID" value="XM_013403393.1"/>
</dbReference>
<keyword evidence="4 5" id="KW-0472">Membrane</keyword>
<dbReference type="OrthoDB" id="3358017at2759"/>
<evidence type="ECO:0000313" key="6">
    <source>
        <dbReference type="EMBL" id="KEF56257.1"/>
    </source>
</evidence>
<dbReference type="PANTHER" id="PTHR31465">
    <property type="entry name" value="PROTEIN RTA1-RELATED"/>
    <property type="match status" value="1"/>
</dbReference>
<evidence type="ECO:0000256" key="2">
    <source>
        <dbReference type="ARBA" id="ARBA00022692"/>
    </source>
</evidence>
<organism evidence="6 7">
    <name type="scientific">Exophiala aquamarina CBS 119918</name>
    <dbReference type="NCBI Taxonomy" id="1182545"/>
    <lineage>
        <taxon>Eukaryota</taxon>
        <taxon>Fungi</taxon>
        <taxon>Dikarya</taxon>
        <taxon>Ascomycota</taxon>
        <taxon>Pezizomycotina</taxon>
        <taxon>Eurotiomycetes</taxon>
        <taxon>Chaetothyriomycetidae</taxon>
        <taxon>Chaetothyriales</taxon>
        <taxon>Herpotrichiellaceae</taxon>
        <taxon>Exophiala</taxon>
    </lineage>
</organism>
<keyword evidence="2 5" id="KW-0812">Transmembrane</keyword>
<feature type="transmembrane region" description="Helical" evidence="5">
    <location>
        <begin position="240"/>
        <end position="259"/>
    </location>
</feature>
<feature type="transmembrane region" description="Helical" evidence="5">
    <location>
        <begin position="47"/>
        <end position="68"/>
    </location>
</feature>
<evidence type="ECO:0008006" key="8">
    <source>
        <dbReference type="Google" id="ProtNLM"/>
    </source>
</evidence>
<name>A0A072P967_9EURO</name>
<feature type="transmembrane region" description="Helical" evidence="5">
    <location>
        <begin position="80"/>
        <end position="101"/>
    </location>
</feature>
<accession>A0A072P967</accession>
<dbReference type="EMBL" id="AMGV01000006">
    <property type="protein sequence ID" value="KEF56257.1"/>
    <property type="molecule type" value="Genomic_DNA"/>
</dbReference>
<sequence length="303" mass="33826">MAKVFCENGKTNLYKYTPSLVAAILFTSIFVALTAAHLFRMIRSKQWFMTAFIVGGVFEIIGFIIRIAGHNDPCLKIVYILQYVLILLAPSIFSATIYMILGRTIRAVQGDGLSLICPARLTKIFVAGDVLCFSVQGAGGGILSGADNDKSKSDLGKYVILGGLILQIILFGIFVIIALVFHLRLRKNPTKSSHRSTIHWATMLYVLYGVSLLIMVRNIFRVIEYAGGREGYLLSHEWTLYVFDAVLMAHVMGILLWWFPSLIRPREVYSLDNLETHPVVSGINDQQYRSISTQSPPPPPLCH</sequence>
<evidence type="ECO:0000256" key="5">
    <source>
        <dbReference type="SAM" id="Phobius"/>
    </source>
</evidence>
<feature type="transmembrane region" description="Helical" evidence="5">
    <location>
        <begin position="158"/>
        <end position="181"/>
    </location>
</feature>
<evidence type="ECO:0000256" key="3">
    <source>
        <dbReference type="ARBA" id="ARBA00022989"/>
    </source>
</evidence>
<reference evidence="6 7" key="1">
    <citation type="submission" date="2013-03" db="EMBL/GenBank/DDBJ databases">
        <title>The Genome Sequence of Exophiala aquamarina CBS 119918.</title>
        <authorList>
            <consortium name="The Broad Institute Genomics Platform"/>
            <person name="Cuomo C."/>
            <person name="de Hoog S."/>
            <person name="Gorbushina A."/>
            <person name="Walker B."/>
            <person name="Young S.K."/>
            <person name="Zeng Q."/>
            <person name="Gargeya S."/>
            <person name="Fitzgerald M."/>
            <person name="Haas B."/>
            <person name="Abouelleil A."/>
            <person name="Allen A.W."/>
            <person name="Alvarado L."/>
            <person name="Arachchi H.M."/>
            <person name="Berlin A.M."/>
            <person name="Chapman S.B."/>
            <person name="Gainer-Dewar J."/>
            <person name="Goldberg J."/>
            <person name="Griggs A."/>
            <person name="Gujja S."/>
            <person name="Hansen M."/>
            <person name="Howarth C."/>
            <person name="Imamovic A."/>
            <person name="Ireland A."/>
            <person name="Larimer J."/>
            <person name="McCowan C."/>
            <person name="Murphy C."/>
            <person name="Pearson M."/>
            <person name="Poon T.W."/>
            <person name="Priest M."/>
            <person name="Roberts A."/>
            <person name="Saif S."/>
            <person name="Shea T."/>
            <person name="Sisk P."/>
            <person name="Sykes S."/>
            <person name="Wortman J."/>
            <person name="Nusbaum C."/>
            <person name="Birren B."/>
        </authorList>
    </citation>
    <scope>NUCLEOTIDE SEQUENCE [LARGE SCALE GENOMIC DNA]</scope>
    <source>
        <strain evidence="6 7">CBS 119918</strain>
    </source>
</reference>
<protein>
    <recommendedName>
        <fullName evidence="8">RTA1 like protein</fullName>
    </recommendedName>
</protein>
<keyword evidence="3 5" id="KW-1133">Transmembrane helix</keyword>
<evidence type="ECO:0000256" key="1">
    <source>
        <dbReference type="ARBA" id="ARBA00004141"/>
    </source>
</evidence>
<feature type="transmembrane region" description="Helical" evidence="5">
    <location>
        <begin position="202"/>
        <end position="220"/>
    </location>
</feature>
<dbReference type="Proteomes" id="UP000027920">
    <property type="component" value="Unassembled WGS sequence"/>
</dbReference>
<dbReference type="HOGENOM" id="CLU_033465_3_1_1"/>
<dbReference type="AlphaFoldDB" id="A0A072P967"/>
<proteinExistence type="predicted"/>
<dbReference type="STRING" id="1182545.A0A072P967"/>
<dbReference type="GO" id="GO:0016020">
    <property type="term" value="C:membrane"/>
    <property type="evidence" value="ECO:0007669"/>
    <property type="project" value="UniProtKB-SubCell"/>
</dbReference>
<feature type="transmembrane region" description="Helical" evidence="5">
    <location>
        <begin position="121"/>
        <end position="146"/>
    </location>
</feature>
<dbReference type="VEuPathDB" id="FungiDB:A1O9_07838"/>
<evidence type="ECO:0000313" key="7">
    <source>
        <dbReference type="Proteomes" id="UP000027920"/>
    </source>
</evidence>
<dbReference type="Pfam" id="PF04479">
    <property type="entry name" value="RTA1"/>
    <property type="match status" value="1"/>
</dbReference>
<comment type="caution">
    <text evidence="6">The sequence shown here is derived from an EMBL/GenBank/DDBJ whole genome shotgun (WGS) entry which is preliminary data.</text>
</comment>
<comment type="subcellular location">
    <subcellularLocation>
        <location evidence="1">Membrane</location>
        <topology evidence="1">Multi-pass membrane protein</topology>
    </subcellularLocation>
</comment>
<dbReference type="InterPro" id="IPR007568">
    <property type="entry name" value="RTA1"/>
</dbReference>
<gene>
    <name evidence="6" type="ORF">A1O9_07838</name>
</gene>
<feature type="transmembrane region" description="Helical" evidence="5">
    <location>
        <begin position="20"/>
        <end position="40"/>
    </location>
</feature>
<dbReference type="GeneID" id="25282751"/>
<dbReference type="PANTHER" id="PTHR31465:SF1">
    <property type="entry name" value="PROTEIN RTA1-RELATED"/>
    <property type="match status" value="1"/>
</dbReference>
<evidence type="ECO:0000256" key="4">
    <source>
        <dbReference type="ARBA" id="ARBA00023136"/>
    </source>
</evidence>